<accession>A0A1X2GQS6</accession>
<gene>
    <name evidence="5" type="ORF">DM01DRAFT_1404962</name>
</gene>
<evidence type="ECO:0000313" key="6">
    <source>
        <dbReference type="Proteomes" id="UP000242146"/>
    </source>
</evidence>
<feature type="domain" description="RRM" evidence="3">
    <location>
        <begin position="373"/>
        <end position="449"/>
    </location>
</feature>
<dbReference type="SUPFAM" id="SSF48464">
    <property type="entry name" value="ENTH/VHS domain"/>
    <property type="match status" value="1"/>
</dbReference>
<dbReference type="InterPro" id="IPR012677">
    <property type="entry name" value="Nucleotide-bd_a/b_plait_sf"/>
</dbReference>
<dbReference type="STRING" id="101127.A0A1X2GQS6"/>
<dbReference type="PROSITE" id="PS50102">
    <property type="entry name" value="RRM"/>
    <property type="match status" value="1"/>
</dbReference>
<proteinExistence type="predicted"/>
<dbReference type="SUPFAM" id="SSF54928">
    <property type="entry name" value="RNA-binding domain, RBD"/>
    <property type="match status" value="1"/>
</dbReference>
<comment type="caution">
    <text evidence="5">The sequence shown here is derived from an EMBL/GenBank/DDBJ whole genome shotgun (WGS) entry which is preliminary data.</text>
</comment>
<evidence type="ECO:0000259" key="3">
    <source>
        <dbReference type="PROSITE" id="PS50102"/>
    </source>
</evidence>
<dbReference type="GO" id="GO:0003723">
    <property type="term" value="F:RNA binding"/>
    <property type="evidence" value="ECO:0007669"/>
    <property type="project" value="UniProtKB-UniRule"/>
</dbReference>
<sequence>MTDSEWHPSKFEQELSRILTSKSKLSASRIDTLKNMAIDHPQDHQHICQSVVDFIKHNEPSFRLAGLYVIDAISSRAYKLIKTKDDRPDLECYLQQFALLFKDPEFIVALQGCSSSDKKKIKKTLDLWAKNGMYTKDLAEALDSGVQEEAVASTSASQQREDEPTTPPMHPQTTGHTMLHMPSVRAPPAVTNLALYEALVSMNSDILKVANIHRIFGLPSPPQDQPAMPAMPATAPPGFAPDMAIPPPGPLPHLQQPFRPPPGPTGPSLYPPPGPPLNYHPPPRPHEPADFHSYPPGNFGPPPSLRPPMPQHPPMPQYQRPPPIQHQRPPPMLNQRPPPPMQHQRPPPMLQQSGEFPLPDPHLPPNTIRVLTRSLFVGPLPIDFAENDVYGIFGRYGQLVSVVVSNNAKAQARNAFLKFSTHAETRDAKLDNPNLIIGDMHVKVNWAFGFGPRHLFNYDLGESIISLQDMSSDELDNLVTTELGGFRGQPVQPQMTIEEPAAAYKPQWRDPNAMMTNGPPGVPARRGMKRPSPAFRGAPRGKRGRRGGDH</sequence>
<dbReference type="Pfam" id="PF21380">
    <property type="entry name" value="Nrd1-Seb1_dom2"/>
    <property type="match status" value="1"/>
</dbReference>
<evidence type="ECO:0000256" key="1">
    <source>
        <dbReference type="PROSITE-ProRule" id="PRU00176"/>
    </source>
</evidence>
<dbReference type="InterPro" id="IPR048892">
    <property type="entry name" value="Nrd1_Seb1_dom2"/>
</dbReference>
<reference evidence="5 6" key="1">
    <citation type="submission" date="2016-07" db="EMBL/GenBank/DDBJ databases">
        <title>Pervasive Adenine N6-methylation of Active Genes in Fungi.</title>
        <authorList>
            <consortium name="DOE Joint Genome Institute"/>
            <person name="Mondo S.J."/>
            <person name="Dannebaum R.O."/>
            <person name="Kuo R.C."/>
            <person name="Labutti K."/>
            <person name="Haridas S."/>
            <person name="Kuo A."/>
            <person name="Salamov A."/>
            <person name="Ahrendt S.R."/>
            <person name="Lipzen A."/>
            <person name="Sullivan W."/>
            <person name="Andreopoulos W.B."/>
            <person name="Clum A."/>
            <person name="Lindquist E."/>
            <person name="Daum C."/>
            <person name="Ramamoorthy G.K."/>
            <person name="Gryganskyi A."/>
            <person name="Culley D."/>
            <person name="Magnuson J.K."/>
            <person name="James T.Y."/>
            <person name="O'Malley M.A."/>
            <person name="Stajich J.E."/>
            <person name="Spatafora J.W."/>
            <person name="Visel A."/>
            <person name="Grigoriev I.V."/>
        </authorList>
    </citation>
    <scope>NUCLEOTIDE SEQUENCE [LARGE SCALE GENOMIC DNA]</scope>
    <source>
        <strain evidence="5 6">NRRL 3301</strain>
    </source>
</reference>
<keyword evidence="6" id="KW-1185">Reference proteome</keyword>
<dbReference type="InterPro" id="IPR035979">
    <property type="entry name" value="RBD_domain_sf"/>
</dbReference>
<evidence type="ECO:0000256" key="2">
    <source>
        <dbReference type="SAM" id="MobiDB-lite"/>
    </source>
</evidence>
<keyword evidence="1" id="KW-0694">RNA-binding</keyword>
<dbReference type="EMBL" id="MCGT01000005">
    <property type="protein sequence ID" value="ORX59394.1"/>
    <property type="molecule type" value="Genomic_DNA"/>
</dbReference>
<feature type="domain" description="CID" evidence="4">
    <location>
        <begin position="7"/>
        <end position="150"/>
    </location>
</feature>
<feature type="compositionally biased region" description="Basic residues" evidence="2">
    <location>
        <begin position="539"/>
        <end position="550"/>
    </location>
</feature>
<feature type="compositionally biased region" description="Pro residues" evidence="2">
    <location>
        <begin position="234"/>
        <end position="251"/>
    </location>
</feature>
<dbReference type="SMART" id="SM00360">
    <property type="entry name" value="RRM"/>
    <property type="match status" value="1"/>
</dbReference>
<evidence type="ECO:0000259" key="4">
    <source>
        <dbReference type="PROSITE" id="PS51391"/>
    </source>
</evidence>
<dbReference type="InterPro" id="IPR006569">
    <property type="entry name" value="CID_dom"/>
</dbReference>
<dbReference type="Pfam" id="PF00076">
    <property type="entry name" value="RRM_1"/>
    <property type="match status" value="1"/>
</dbReference>
<dbReference type="PROSITE" id="PS51391">
    <property type="entry name" value="CID"/>
    <property type="match status" value="1"/>
</dbReference>
<name>A0A1X2GQS6_9FUNG</name>
<dbReference type="AlphaFoldDB" id="A0A1X2GQS6"/>
<feature type="compositionally biased region" description="Pro residues" evidence="2">
    <location>
        <begin position="258"/>
        <end position="282"/>
    </location>
</feature>
<dbReference type="SMART" id="SM00582">
    <property type="entry name" value="RPR"/>
    <property type="match status" value="1"/>
</dbReference>
<dbReference type="InterPro" id="IPR008942">
    <property type="entry name" value="ENTH_VHS"/>
</dbReference>
<dbReference type="Proteomes" id="UP000242146">
    <property type="component" value="Unassembled WGS sequence"/>
</dbReference>
<dbReference type="Gene3D" id="1.25.40.90">
    <property type="match status" value="1"/>
</dbReference>
<feature type="region of interest" description="Disordered" evidence="2">
    <location>
        <begin position="220"/>
        <end position="355"/>
    </location>
</feature>
<dbReference type="Gene3D" id="3.30.70.330">
    <property type="match status" value="1"/>
</dbReference>
<evidence type="ECO:0008006" key="7">
    <source>
        <dbReference type="Google" id="ProtNLM"/>
    </source>
</evidence>
<dbReference type="Pfam" id="PF04818">
    <property type="entry name" value="CID"/>
    <property type="match status" value="1"/>
</dbReference>
<feature type="region of interest" description="Disordered" evidence="2">
    <location>
        <begin position="509"/>
        <end position="550"/>
    </location>
</feature>
<feature type="compositionally biased region" description="Pro residues" evidence="2">
    <location>
        <begin position="298"/>
        <end position="349"/>
    </location>
</feature>
<protein>
    <recommendedName>
        <fullName evidence="7">CID domain-containing protein</fullName>
    </recommendedName>
</protein>
<dbReference type="OrthoDB" id="79367at2759"/>
<dbReference type="InterPro" id="IPR000504">
    <property type="entry name" value="RRM_dom"/>
</dbReference>
<evidence type="ECO:0000313" key="5">
    <source>
        <dbReference type="EMBL" id="ORX59394.1"/>
    </source>
</evidence>
<feature type="region of interest" description="Disordered" evidence="2">
    <location>
        <begin position="145"/>
        <end position="178"/>
    </location>
</feature>
<organism evidence="5 6">
    <name type="scientific">Hesseltinella vesiculosa</name>
    <dbReference type="NCBI Taxonomy" id="101127"/>
    <lineage>
        <taxon>Eukaryota</taxon>
        <taxon>Fungi</taxon>
        <taxon>Fungi incertae sedis</taxon>
        <taxon>Mucoromycota</taxon>
        <taxon>Mucoromycotina</taxon>
        <taxon>Mucoromycetes</taxon>
        <taxon>Mucorales</taxon>
        <taxon>Cunninghamellaceae</taxon>
        <taxon>Hesseltinella</taxon>
    </lineage>
</organism>